<organism evidence="1">
    <name type="scientific">uncultured Caudovirales phage</name>
    <dbReference type="NCBI Taxonomy" id="2100421"/>
    <lineage>
        <taxon>Viruses</taxon>
        <taxon>Duplodnaviria</taxon>
        <taxon>Heunggongvirae</taxon>
        <taxon>Uroviricota</taxon>
        <taxon>Caudoviricetes</taxon>
        <taxon>Peduoviridae</taxon>
        <taxon>Maltschvirus</taxon>
        <taxon>Maltschvirus maltsch</taxon>
    </lineage>
</organism>
<reference evidence="1" key="1">
    <citation type="submission" date="2020-05" db="EMBL/GenBank/DDBJ databases">
        <authorList>
            <person name="Chiriac C."/>
            <person name="Salcher M."/>
            <person name="Ghai R."/>
            <person name="Kavagutti S V."/>
        </authorList>
    </citation>
    <scope>NUCLEOTIDE SEQUENCE</scope>
</reference>
<protein>
    <submittedName>
        <fullName evidence="1">Uncharacterized protein</fullName>
    </submittedName>
</protein>
<sequence length="223" mass="22900">MPNLITRTAATSLSGTDLLYAVIDPGGTPSDAKITVSNFEASLTGKQSVDATLTALAAYNTNGLLTQTAADTFTGRTVTGTSNHITVTNGDGVSGNPTLDLGARITTDSRQIIIDGGGSVITTGLKGDLVIPFACTITGVTLLGDQSGSIVIDLWKDTYTNYPPTIADSITASAKPTITTATKSNDTTLTGWTTSVTAGDIIRVNVDSITTLTRVALILTLSK</sequence>
<accession>A0A6J5S564</accession>
<dbReference type="EMBL" id="LR797316">
    <property type="protein sequence ID" value="CAB4203020.1"/>
    <property type="molecule type" value="Genomic_DNA"/>
</dbReference>
<name>A0A6J5S564_9CAUD</name>
<gene>
    <name evidence="1" type="ORF">UFOVP1365_12</name>
</gene>
<proteinExistence type="predicted"/>
<evidence type="ECO:0000313" key="1">
    <source>
        <dbReference type="EMBL" id="CAB4203020.1"/>
    </source>
</evidence>